<sequence length="71" mass="7738">MKTGFLAALGIAVAWALLAIAQIWIQPVSAQVFLKLSITAGILIAIIFVVTLAVREYFTEKKMRDNGFIDG</sequence>
<dbReference type="EMBL" id="JAWIIV010000032">
    <property type="protein sequence ID" value="MEC4722567.1"/>
    <property type="molecule type" value="Genomic_DNA"/>
</dbReference>
<evidence type="ECO:0000313" key="2">
    <source>
        <dbReference type="EMBL" id="MEC4722567.1"/>
    </source>
</evidence>
<feature type="transmembrane region" description="Helical" evidence="1">
    <location>
        <begin position="31"/>
        <end position="54"/>
    </location>
</feature>
<keyword evidence="1" id="KW-0472">Membrane</keyword>
<evidence type="ECO:0000256" key="1">
    <source>
        <dbReference type="SAM" id="Phobius"/>
    </source>
</evidence>
<protein>
    <submittedName>
        <fullName evidence="2">Uncharacterized protein</fullName>
    </submittedName>
</protein>
<name>A0ABU6JFY9_9BURK</name>
<organism evidence="2 3">
    <name type="scientific">Noviherbaspirillum album</name>
    <dbReference type="NCBI Taxonomy" id="3080276"/>
    <lineage>
        <taxon>Bacteria</taxon>
        <taxon>Pseudomonadati</taxon>
        <taxon>Pseudomonadota</taxon>
        <taxon>Betaproteobacteria</taxon>
        <taxon>Burkholderiales</taxon>
        <taxon>Oxalobacteraceae</taxon>
        <taxon>Noviherbaspirillum</taxon>
    </lineage>
</organism>
<gene>
    <name evidence="2" type="ORF">RY831_25705</name>
</gene>
<comment type="caution">
    <text evidence="2">The sequence shown here is derived from an EMBL/GenBank/DDBJ whole genome shotgun (WGS) entry which is preliminary data.</text>
</comment>
<keyword evidence="3" id="KW-1185">Reference proteome</keyword>
<proteinExistence type="predicted"/>
<keyword evidence="1" id="KW-1133">Transmembrane helix</keyword>
<evidence type="ECO:0000313" key="3">
    <source>
        <dbReference type="Proteomes" id="UP001352263"/>
    </source>
</evidence>
<dbReference type="Proteomes" id="UP001352263">
    <property type="component" value="Unassembled WGS sequence"/>
</dbReference>
<keyword evidence="1" id="KW-0812">Transmembrane</keyword>
<dbReference type="RefSeq" id="WP_326509238.1">
    <property type="nucleotide sequence ID" value="NZ_JAWIIV010000032.1"/>
</dbReference>
<reference evidence="2 3" key="1">
    <citation type="submission" date="2023-10" db="EMBL/GenBank/DDBJ databases">
        <title>Noviherbaspirillum sp. CPCC 100848 genome assembly.</title>
        <authorList>
            <person name="Li X.Y."/>
            <person name="Fang X.M."/>
        </authorList>
    </citation>
    <scope>NUCLEOTIDE SEQUENCE [LARGE SCALE GENOMIC DNA]</scope>
    <source>
        <strain evidence="2 3">CPCC 100848</strain>
    </source>
</reference>
<accession>A0ABU6JFY9</accession>